<keyword evidence="4" id="KW-0012">Acyltransferase</keyword>
<feature type="domain" description="SGNH" evidence="3">
    <location>
        <begin position="483"/>
        <end position="701"/>
    </location>
</feature>
<keyword evidence="1" id="KW-0812">Transmembrane</keyword>
<reference evidence="4 5" key="1">
    <citation type="submission" date="2020-03" db="EMBL/GenBank/DDBJ databases">
        <title>Leucobacter sp. nov., isolated from beetles.</title>
        <authorList>
            <person name="Hyun D.-W."/>
            <person name="Bae J.-W."/>
        </authorList>
    </citation>
    <scope>NUCLEOTIDE SEQUENCE [LARGE SCALE GENOMIC DNA]</scope>
    <source>
        <strain evidence="4 5">HDW9B</strain>
    </source>
</reference>
<proteinExistence type="predicted"/>
<dbReference type="PANTHER" id="PTHR23028:SF53">
    <property type="entry name" value="ACYL_TRANSF_3 DOMAIN-CONTAINING PROTEIN"/>
    <property type="match status" value="1"/>
</dbReference>
<keyword evidence="1" id="KW-0472">Membrane</keyword>
<dbReference type="Pfam" id="PF19040">
    <property type="entry name" value="SGNH"/>
    <property type="match status" value="1"/>
</dbReference>
<feature type="transmembrane region" description="Helical" evidence="1">
    <location>
        <begin position="99"/>
        <end position="118"/>
    </location>
</feature>
<keyword evidence="5" id="KW-1185">Reference proteome</keyword>
<evidence type="ECO:0000259" key="2">
    <source>
        <dbReference type="Pfam" id="PF01757"/>
    </source>
</evidence>
<feature type="transmembrane region" description="Helical" evidence="1">
    <location>
        <begin position="60"/>
        <end position="78"/>
    </location>
</feature>
<dbReference type="Proteomes" id="UP000501387">
    <property type="component" value="Chromosome"/>
</dbReference>
<dbReference type="GO" id="GO:0009103">
    <property type="term" value="P:lipopolysaccharide biosynthetic process"/>
    <property type="evidence" value="ECO:0007669"/>
    <property type="project" value="TreeGrafter"/>
</dbReference>
<dbReference type="InterPro" id="IPR050879">
    <property type="entry name" value="Acyltransferase_3"/>
</dbReference>
<feature type="transmembrane region" description="Helical" evidence="1">
    <location>
        <begin position="316"/>
        <end position="339"/>
    </location>
</feature>
<gene>
    <name evidence="4" type="ORF">G7067_04585</name>
</gene>
<evidence type="ECO:0000313" key="5">
    <source>
        <dbReference type="Proteomes" id="UP000501387"/>
    </source>
</evidence>
<feature type="transmembrane region" description="Helical" evidence="1">
    <location>
        <begin position="255"/>
        <end position="273"/>
    </location>
</feature>
<organism evidence="4 5">
    <name type="scientific">Leucobacter insecticola</name>
    <dbReference type="NCBI Taxonomy" id="2714934"/>
    <lineage>
        <taxon>Bacteria</taxon>
        <taxon>Bacillati</taxon>
        <taxon>Actinomycetota</taxon>
        <taxon>Actinomycetes</taxon>
        <taxon>Micrococcales</taxon>
        <taxon>Microbacteriaceae</taxon>
        <taxon>Leucobacter</taxon>
    </lineage>
</organism>
<evidence type="ECO:0000259" key="3">
    <source>
        <dbReference type="Pfam" id="PF19040"/>
    </source>
</evidence>
<keyword evidence="4" id="KW-0808">Transferase</keyword>
<dbReference type="InterPro" id="IPR043968">
    <property type="entry name" value="SGNH"/>
</dbReference>
<feature type="domain" description="Acyltransferase 3" evidence="2">
    <location>
        <begin position="34"/>
        <end position="369"/>
    </location>
</feature>
<evidence type="ECO:0000313" key="4">
    <source>
        <dbReference type="EMBL" id="QIM15854.1"/>
    </source>
</evidence>
<dbReference type="KEGG" id="lins:G7067_04585"/>
<dbReference type="AlphaFoldDB" id="A0A6G8FHL8"/>
<name>A0A6G8FHL8_9MICO</name>
<feature type="transmembrane region" description="Helical" evidence="1">
    <location>
        <begin position="172"/>
        <end position="189"/>
    </location>
</feature>
<dbReference type="InterPro" id="IPR002656">
    <property type="entry name" value="Acyl_transf_3_dom"/>
</dbReference>
<dbReference type="GO" id="GO:0016747">
    <property type="term" value="F:acyltransferase activity, transferring groups other than amino-acyl groups"/>
    <property type="evidence" value="ECO:0007669"/>
    <property type="project" value="InterPro"/>
</dbReference>
<feature type="transmembrane region" description="Helical" evidence="1">
    <location>
        <begin position="196"/>
        <end position="218"/>
    </location>
</feature>
<protein>
    <submittedName>
        <fullName evidence="4">Acyltransferase</fullName>
    </submittedName>
</protein>
<evidence type="ECO:0000256" key="1">
    <source>
        <dbReference type="SAM" id="Phobius"/>
    </source>
</evidence>
<dbReference type="RefSeq" id="WP_166322319.1">
    <property type="nucleotide sequence ID" value="NZ_CP049934.1"/>
</dbReference>
<dbReference type="PANTHER" id="PTHR23028">
    <property type="entry name" value="ACETYLTRANSFERASE"/>
    <property type="match status" value="1"/>
</dbReference>
<feature type="transmembrane region" description="Helical" evidence="1">
    <location>
        <begin position="389"/>
        <end position="408"/>
    </location>
</feature>
<feature type="transmembrane region" description="Helical" evidence="1">
    <location>
        <begin position="230"/>
        <end position="248"/>
    </location>
</feature>
<accession>A0A6G8FHL8</accession>
<keyword evidence="1" id="KW-1133">Transmembrane helix</keyword>
<dbReference type="EMBL" id="CP049934">
    <property type="protein sequence ID" value="QIM15854.1"/>
    <property type="molecule type" value="Genomic_DNA"/>
</dbReference>
<dbReference type="GO" id="GO:0016020">
    <property type="term" value="C:membrane"/>
    <property type="evidence" value="ECO:0007669"/>
    <property type="project" value="TreeGrafter"/>
</dbReference>
<dbReference type="Pfam" id="PF01757">
    <property type="entry name" value="Acyl_transf_3"/>
    <property type="match status" value="1"/>
</dbReference>
<feature type="transmembrane region" description="Helical" evidence="1">
    <location>
        <begin position="351"/>
        <end position="369"/>
    </location>
</feature>
<sequence>MSVSLKPETEARFPWQNVATAGSAHASDASPYRNDIDGLRAVAVLLVVSYHVWLDRVSGGVDAFLMISAYFLAATFIRRLESGAPLRIVGQWIHTFKRLLPTAAVVLVAVIFAGWAFLPVSRLVPLWSHTWAALFYSENWLLAFESVDYYANHAFASPVQHFWSLSVQGQVFLLWPLLFGVIAILQRLLKIARVRLLALGVFSVVFALSLAFSIVTTASHQEFAYFDTRARLWEFAAGSILAIVIPWIRLPRPLLGVLGWLGLAALLSCGMILDVSGGFPGYLALWPVLSVAAIIVSGNTNDTGFGPAKLLQAPPLLFLGKSAYALYLVHWPLLVITLVQRDGKSLNAFEGLMLILVSIVLAVGLTWAVDERIRNLTWANKNSPRGLLVIGLSILLVAVPTSLAQHFAAVATQNIVDAVEQATPEERLVNNPGALSLLDGWNEASNPDAPLLPLATQLEAEWGTLAELCADPELPLQSDEMRESCNQNSVSEYSKTVLVTGDSHSEQWLAPLDAIAEEQGWRLIAVVKGGCAFGLVDPEYSSNYDRAQECLSWNEDLLTFAEELQPDLVVTVGTAAGPTDPIEDYGQAETVVPGIENTLDALADLGIPTVLLRDNPRFTFNMFMCTEEHRDTTICDVERDRALADQNPAEELVGSGVATIDMNDFICPQNLCPAVIGNVVVYLDDNHLTSTYTATMRAILQPRLLEAIDSMQGFVAAGPQLDLRGEDIVW</sequence>